<keyword evidence="4" id="KW-1185">Reference proteome</keyword>
<dbReference type="InterPro" id="IPR036291">
    <property type="entry name" value="NAD(P)-bd_dom_sf"/>
</dbReference>
<evidence type="ECO:0000259" key="2">
    <source>
        <dbReference type="Pfam" id="PF22725"/>
    </source>
</evidence>
<dbReference type="Gene3D" id="3.40.50.720">
    <property type="entry name" value="NAD(P)-binding Rossmann-like Domain"/>
    <property type="match status" value="1"/>
</dbReference>
<dbReference type="SUPFAM" id="SSF51735">
    <property type="entry name" value="NAD(P)-binding Rossmann-fold domains"/>
    <property type="match status" value="1"/>
</dbReference>
<dbReference type="Proteomes" id="UP001418796">
    <property type="component" value="Unassembled WGS sequence"/>
</dbReference>
<dbReference type="Pfam" id="PF01408">
    <property type="entry name" value="GFO_IDH_MocA"/>
    <property type="match status" value="1"/>
</dbReference>
<dbReference type="InterPro" id="IPR055170">
    <property type="entry name" value="GFO_IDH_MocA-like_dom"/>
</dbReference>
<gene>
    <name evidence="3" type="ORF">MKY91_04760</name>
</gene>
<name>A0ABU9VF10_9BACI</name>
<dbReference type="RefSeq" id="WP_343129598.1">
    <property type="nucleotide sequence ID" value="NZ_JBCITK010000001.1"/>
</dbReference>
<feature type="domain" description="GFO/IDH/MocA-like oxidoreductase" evidence="2">
    <location>
        <begin position="127"/>
        <end position="249"/>
    </location>
</feature>
<dbReference type="Gene3D" id="3.30.360.10">
    <property type="entry name" value="Dihydrodipicolinate Reductase, domain 2"/>
    <property type="match status" value="1"/>
</dbReference>
<comment type="caution">
    <text evidence="3">The sequence shown here is derived from an EMBL/GenBank/DDBJ whole genome shotgun (WGS) entry which is preliminary data.</text>
</comment>
<dbReference type="EMBL" id="JBCITK010000001">
    <property type="protein sequence ID" value="MEN0642475.1"/>
    <property type="molecule type" value="Genomic_DNA"/>
</dbReference>
<dbReference type="Pfam" id="PF22725">
    <property type="entry name" value="GFO_IDH_MocA_C3"/>
    <property type="match status" value="1"/>
</dbReference>
<dbReference type="PANTHER" id="PTHR43377">
    <property type="entry name" value="BILIVERDIN REDUCTASE A"/>
    <property type="match status" value="1"/>
</dbReference>
<feature type="domain" description="Gfo/Idh/MocA-like oxidoreductase N-terminal" evidence="1">
    <location>
        <begin position="2"/>
        <end position="119"/>
    </location>
</feature>
<dbReference type="PANTHER" id="PTHR43377:SF1">
    <property type="entry name" value="BILIVERDIN REDUCTASE A"/>
    <property type="match status" value="1"/>
</dbReference>
<accession>A0ABU9VF10</accession>
<dbReference type="InterPro" id="IPR000683">
    <property type="entry name" value="Gfo/Idh/MocA-like_OxRdtase_N"/>
</dbReference>
<reference evidence="3 4" key="1">
    <citation type="submission" date="2024-03" db="EMBL/GenBank/DDBJ databases">
        <title>Bacilli Hybrid Assemblies.</title>
        <authorList>
            <person name="Kovac J."/>
        </authorList>
    </citation>
    <scope>NUCLEOTIDE SEQUENCE [LARGE SCALE GENOMIC DNA]</scope>
    <source>
        <strain evidence="3 4">FSL R7-0666</strain>
    </source>
</reference>
<organism evidence="3 4">
    <name type="scientific">Alkalicoccobacillus gibsonii</name>
    <dbReference type="NCBI Taxonomy" id="79881"/>
    <lineage>
        <taxon>Bacteria</taxon>
        <taxon>Bacillati</taxon>
        <taxon>Bacillota</taxon>
        <taxon>Bacilli</taxon>
        <taxon>Bacillales</taxon>
        <taxon>Bacillaceae</taxon>
        <taxon>Alkalicoccobacillus</taxon>
    </lineage>
</organism>
<dbReference type="SUPFAM" id="SSF55347">
    <property type="entry name" value="Glyceraldehyde-3-phosphate dehydrogenase-like, C-terminal domain"/>
    <property type="match status" value="1"/>
</dbReference>
<evidence type="ECO:0000259" key="1">
    <source>
        <dbReference type="Pfam" id="PF01408"/>
    </source>
</evidence>
<evidence type="ECO:0000313" key="4">
    <source>
        <dbReference type="Proteomes" id="UP001418796"/>
    </source>
</evidence>
<sequence>MKIGIISFAHMHANSYAAALNKHKEAELAGIWDANSERGQAKANEFQSTFYASLDELLSSNIDAVIICSENVNHREHVIKAAEYQKHILCEKPIATELSDAIDMIQACEQHQVTLQVAYPVRFSEPVQEMNAMIGSGEIGDVLAVNATNHGQIPGGWFVQKDQSGGGAATDHIVHLMDLLRWTLKDEVASVYAEFDQRFYDIEVEDCGLVQLEMESGTIVTIDPSWSRPKSFPTWGDVTLEIVGTKGVLSVDALKQHSVLYNDEINRIERKSWAADMDELLVDDFIDCVKTGRAPFISGEDGLRTLEVVKAAYQSNQEKQSIKLNRITY</sequence>
<dbReference type="InterPro" id="IPR051450">
    <property type="entry name" value="Gfo/Idh/MocA_Oxidoreductases"/>
</dbReference>
<protein>
    <submittedName>
        <fullName evidence="3">Gfo/Idh/MocA family oxidoreductase</fullName>
    </submittedName>
</protein>
<evidence type="ECO:0000313" key="3">
    <source>
        <dbReference type="EMBL" id="MEN0642475.1"/>
    </source>
</evidence>
<proteinExistence type="predicted"/>